<reference evidence="1" key="2">
    <citation type="journal article" date="2015" name="Fish Shellfish Immunol.">
        <title>Early steps in the European eel (Anguilla anguilla)-Vibrio vulnificus interaction in the gills: Role of the RtxA13 toxin.</title>
        <authorList>
            <person name="Callol A."/>
            <person name="Pajuelo D."/>
            <person name="Ebbesson L."/>
            <person name="Teles M."/>
            <person name="MacKenzie S."/>
            <person name="Amaro C."/>
        </authorList>
    </citation>
    <scope>NUCLEOTIDE SEQUENCE</scope>
</reference>
<sequence length="24" mass="2626">MFRFSYIPSFLHKILGGGASRAGL</sequence>
<protein>
    <submittedName>
        <fullName evidence="1">Uncharacterized protein</fullName>
    </submittedName>
</protein>
<evidence type="ECO:0000313" key="1">
    <source>
        <dbReference type="EMBL" id="JAH48665.1"/>
    </source>
</evidence>
<reference evidence="1" key="1">
    <citation type="submission" date="2014-11" db="EMBL/GenBank/DDBJ databases">
        <authorList>
            <person name="Amaro Gonzalez C."/>
        </authorList>
    </citation>
    <scope>NUCLEOTIDE SEQUENCE</scope>
</reference>
<organism evidence="1">
    <name type="scientific">Anguilla anguilla</name>
    <name type="common">European freshwater eel</name>
    <name type="synonym">Muraena anguilla</name>
    <dbReference type="NCBI Taxonomy" id="7936"/>
    <lineage>
        <taxon>Eukaryota</taxon>
        <taxon>Metazoa</taxon>
        <taxon>Chordata</taxon>
        <taxon>Craniata</taxon>
        <taxon>Vertebrata</taxon>
        <taxon>Euteleostomi</taxon>
        <taxon>Actinopterygii</taxon>
        <taxon>Neopterygii</taxon>
        <taxon>Teleostei</taxon>
        <taxon>Anguilliformes</taxon>
        <taxon>Anguillidae</taxon>
        <taxon>Anguilla</taxon>
    </lineage>
</organism>
<proteinExistence type="predicted"/>
<name>A0A0E9T6W4_ANGAN</name>
<accession>A0A0E9T6W4</accession>
<dbReference type="EMBL" id="GBXM01059912">
    <property type="protein sequence ID" value="JAH48665.1"/>
    <property type="molecule type" value="Transcribed_RNA"/>
</dbReference>
<dbReference type="AlphaFoldDB" id="A0A0E9T6W4"/>